<sequence length="255" mass="28645">MVRAPCCEKVGLKKGPWTSEEDQILIAYIQRYGHANWRALPKQAGLFRCGKSCRLRWINYLRPNIKRGNFTKEEEETIITLHEMLGNRWSAIAARLPGRTDNEIKNVWHTHLKKRVKPNLAAQKPKGKTQSDATTENASKHPRLLPVSREQSYSDLSCTATDSSTLSRGNTNNMAAKEVSFSSEEFPEIMDESFWSEVLSMENSAAPVDFTALQGPPSGPSGEHFSSFGASNNDDMDFWLRVFIEAGDLQALPEV</sequence>
<feature type="region of interest" description="Disordered" evidence="7">
    <location>
        <begin position="116"/>
        <end position="151"/>
    </location>
</feature>
<organism evidence="10 11">
    <name type="scientific">Elaeis guineensis var. tenera</name>
    <name type="common">Oil palm</name>
    <dbReference type="NCBI Taxonomy" id="51953"/>
    <lineage>
        <taxon>Eukaryota</taxon>
        <taxon>Viridiplantae</taxon>
        <taxon>Streptophyta</taxon>
        <taxon>Embryophyta</taxon>
        <taxon>Tracheophyta</taxon>
        <taxon>Spermatophyta</taxon>
        <taxon>Magnoliopsida</taxon>
        <taxon>Liliopsida</taxon>
        <taxon>Arecaceae</taxon>
        <taxon>Arecoideae</taxon>
        <taxon>Cocoseae</taxon>
        <taxon>Elaeidinae</taxon>
        <taxon>Elaeis</taxon>
    </lineage>
</organism>
<keyword evidence="2" id="KW-0677">Repeat</keyword>
<dbReference type="PANTHER" id="PTHR10641">
    <property type="entry name" value="MYB FAMILY TRANSCRIPTION FACTOR"/>
    <property type="match status" value="1"/>
</dbReference>
<keyword evidence="4" id="KW-0238">DNA-binding</keyword>
<evidence type="ECO:0000256" key="4">
    <source>
        <dbReference type="ARBA" id="ARBA00023125"/>
    </source>
</evidence>
<evidence type="ECO:0000256" key="1">
    <source>
        <dbReference type="ARBA" id="ARBA00004123"/>
    </source>
</evidence>
<dbReference type="CDD" id="cd00167">
    <property type="entry name" value="SANT"/>
    <property type="match status" value="2"/>
</dbReference>
<accession>A0A6I9RXU8</accession>
<dbReference type="GO" id="GO:0003677">
    <property type="term" value="F:DNA binding"/>
    <property type="evidence" value="ECO:0007669"/>
    <property type="project" value="UniProtKB-KW"/>
</dbReference>
<dbReference type="AlphaFoldDB" id="A0A6I9RXU8"/>
<dbReference type="SUPFAM" id="SSF46689">
    <property type="entry name" value="Homeodomain-like"/>
    <property type="match status" value="1"/>
</dbReference>
<evidence type="ECO:0000313" key="10">
    <source>
        <dbReference type="Proteomes" id="UP000504607"/>
    </source>
</evidence>
<keyword evidence="5" id="KW-0804">Transcription</keyword>
<name>A0A6I9RXU8_ELAGV</name>
<evidence type="ECO:0000256" key="6">
    <source>
        <dbReference type="ARBA" id="ARBA00023242"/>
    </source>
</evidence>
<evidence type="ECO:0000256" key="5">
    <source>
        <dbReference type="ARBA" id="ARBA00023163"/>
    </source>
</evidence>
<feature type="compositionally biased region" description="Polar residues" evidence="7">
    <location>
        <begin position="128"/>
        <end position="137"/>
    </location>
</feature>
<evidence type="ECO:0000256" key="3">
    <source>
        <dbReference type="ARBA" id="ARBA00023015"/>
    </source>
</evidence>
<dbReference type="PANTHER" id="PTHR10641:SF1413">
    <property type="entry name" value="MYB-RELATED PROTEIN MYB4"/>
    <property type="match status" value="1"/>
</dbReference>
<feature type="domain" description="Myb-like" evidence="8">
    <location>
        <begin position="62"/>
        <end position="112"/>
    </location>
</feature>
<evidence type="ECO:0000256" key="2">
    <source>
        <dbReference type="ARBA" id="ARBA00022737"/>
    </source>
</evidence>
<evidence type="ECO:0000259" key="9">
    <source>
        <dbReference type="PROSITE" id="PS51294"/>
    </source>
</evidence>
<evidence type="ECO:0000313" key="11">
    <source>
        <dbReference type="RefSeq" id="XP_010934323.1"/>
    </source>
</evidence>
<dbReference type="InterPro" id="IPR001005">
    <property type="entry name" value="SANT/Myb"/>
</dbReference>
<feature type="domain" description="Myb-like" evidence="8">
    <location>
        <begin position="9"/>
        <end position="61"/>
    </location>
</feature>
<feature type="domain" description="HTH myb-type" evidence="9">
    <location>
        <begin position="62"/>
        <end position="116"/>
    </location>
</feature>
<dbReference type="GeneID" id="105054495"/>
<evidence type="ECO:0000259" key="8">
    <source>
        <dbReference type="PROSITE" id="PS50090"/>
    </source>
</evidence>
<dbReference type="InterPro" id="IPR009057">
    <property type="entry name" value="Homeodomain-like_sf"/>
</dbReference>
<gene>
    <name evidence="11" type="primary">LOC105054495</name>
</gene>
<dbReference type="Proteomes" id="UP000504607">
    <property type="component" value="Chromosome 11"/>
</dbReference>
<keyword evidence="3" id="KW-0805">Transcription regulation</keyword>
<reference evidence="11" key="1">
    <citation type="submission" date="2025-08" db="UniProtKB">
        <authorList>
            <consortium name="RefSeq"/>
        </authorList>
    </citation>
    <scope>IDENTIFICATION</scope>
</reference>
<dbReference type="KEGG" id="egu:105054495"/>
<dbReference type="PROSITE" id="PS51294">
    <property type="entry name" value="HTH_MYB"/>
    <property type="match status" value="2"/>
</dbReference>
<dbReference type="SMART" id="SM00717">
    <property type="entry name" value="SANT"/>
    <property type="match status" value="2"/>
</dbReference>
<dbReference type="Pfam" id="PF00249">
    <property type="entry name" value="Myb_DNA-binding"/>
    <property type="match status" value="2"/>
</dbReference>
<protein>
    <submittedName>
        <fullName evidence="11">Transcription factor MYB30</fullName>
    </submittedName>
</protein>
<proteinExistence type="predicted"/>
<dbReference type="Gene3D" id="1.10.10.60">
    <property type="entry name" value="Homeodomain-like"/>
    <property type="match status" value="2"/>
</dbReference>
<dbReference type="PROSITE" id="PS50090">
    <property type="entry name" value="MYB_LIKE"/>
    <property type="match status" value="2"/>
</dbReference>
<comment type="subcellular location">
    <subcellularLocation>
        <location evidence="1">Nucleus</location>
    </subcellularLocation>
</comment>
<dbReference type="InterPro" id="IPR017930">
    <property type="entry name" value="Myb_dom"/>
</dbReference>
<feature type="domain" description="HTH myb-type" evidence="9">
    <location>
        <begin position="9"/>
        <end position="61"/>
    </location>
</feature>
<dbReference type="FunFam" id="1.10.10.60:FF:000001">
    <property type="entry name" value="MYB-related transcription factor"/>
    <property type="match status" value="1"/>
</dbReference>
<dbReference type="RefSeq" id="XP_010934323.1">
    <property type="nucleotide sequence ID" value="XM_010936021.3"/>
</dbReference>
<dbReference type="GO" id="GO:0005634">
    <property type="term" value="C:nucleus"/>
    <property type="evidence" value="ECO:0007669"/>
    <property type="project" value="UniProtKB-SubCell"/>
</dbReference>
<dbReference type="InParanoid" id="A0A6I9RXU8"/>
<keyword evidence="6" id="KW-0539">Nucleus</keyword>
<evidence type="ECO:0000256" key="7">
    <source>
        <dbReference type="SAM" id="MobiDB-lite"/>
    </source>
</evidence>
<dbReference type="InterPro" id="IPR015495">
    <property type="entry name" value="Myb_TF_plants"/>
</dbReference>
<dbReference type="FunCoup" id="A0A6I9RXU8">
    <property type="interactions" value="138"/>
</dbReference>
<keyword evidence="10" id="KW-1185">Reference proteome</keyword>
<dbReference type="OrthoDB" id="2143914at2759"/>
<dbReference type="FunFam" id="1.10.10.60:FF:000316">
    <property type="entry name" value="Transcription factor MYB15"/>
    <property type="match status" value="1"/>
</dbReference>